<dbReference type="CDD" id="cd05399">
    <property type="entry name" value="NT_Rel-Spo_like"/>
    <property type="match status" value="1"/>
</dbReference>
<evidence type="ECO:0000313" key="3">
    <source>
        <dbReference type="EMBL" id="QPR56709.1"/>
    </source>
</evidence>
<evidence type="ECO:0000259" key="2">
    <source>
        <dbReference type="SMART" id="SM00954"/>
    </source>
</evidence>
<dbReference type="AlphaFoldDB" id="A0A7T2PJ71"/>
<evidence type="ECO:0000256" key="1">
    <source>
        <dbReference type="SAM" id="Coils"/>
    </source>
</evidence>
<dbReference type="KEGG" id="aall:I6G90_10090"/>
<protein>
    <submittedName>
        <fullName evidence="3">RelA/SpoT domain-containing protein</fullName>
    </submittedName>
</protein>
<feature type="domain" description="RelA/SpoT" evidence="2">
    <location>
        <begin position="72"/>
        <end position="215"/>
    </location>
</feature>
<gene>
    <name evidence="3" type="ORF">I6G90_10090</name>
</gene>
<dbReference type="GO" id="GO:0015969">
    <property type="term" value="P:guanosine tetraphosphate metabolic process"/>
    <property type="evidence" value="ECO:0007669"/>
    <property type="project" value="InterPro"/>
</dbReference>
<dbReference type="RefSeq" id="WP_197931107.1">
    <property type="nucleotide sequence ID" value="NZ_CP065745.1"/>
</dbReference>
<name>A0A7T2PJ71_9GAMM</name>
<dbReference type="SUPFAM" id="SSF81301">
    <property type="entry name" value="Nucleotidyltransferase"/>
    <property type="match status" value="1"/>
</dbReference>
<dbReference type="SMART" id="SM00954">
    <property type="entry name" value="RelA_SpoT"/>
    <property type="match status" value="1"/>
</dbReference>
<dbReference type="Gene3D" id="3.30.460.10">
    <property type="entry name" value="Beta Polymerase, domain 2"/>
    <property type="match status" value="1"/>
</dbReference>
<dbReference type="GeneID" id="60785958"/>
<feature type="coiled-coil region" evidence="1">
    <location>
        <begin position="239"/>
        <end position="301"/>
    </location>
</feature>
<organism evidence="3 4">
    <name type="scientific">Aeromonas allosaccharophila</name>
    <dbReference type="NCBI Taxonomy" id="656"/>
    <lineage>
        <taxon>Bacteria</taxon>
        <taxon>Pseudomonadati</taxon>
        <taxon>Pseudomonadota</taxon>
        <taxon>Gammaproteobacteria</taxon>
        <taxon>Aeromonadales</taxon>
        <taxon>Aeromonadaceae</taxon>
        <taxon>Aeromonas</taxon>
    </lineage>
</organism>
<dbReference type="Pfam" id="PF04607">
    <property type="entry name" value="RelA_SpoT"/>
    <property type="match status" value="1"/>
</dbReference>
<dbReference type="PANTHER" id="PTHR41773">
    <property type="entry name" value="GTP PYROPHOSPHATASE-RELATED"/>
    <property type="match status" value="1"/>
</dbReference>
<sequence>MENIQNINDLTQDSFCQRNKISSSDFEKANICWDDLMAIGLDHQRLFDARKESAEFFAKVIQGCNKVHSVRWRVKDPQHLMEKIVRKRNPDSNSYNERYTSISVSNYHEIITDLVGVRALHLFKDDYLDIDSYLRDNWSHIEKPIYYHREGDVQDSVSDIFDKKPHPAGYRSIHYIFTSQPLNKILLTEVQVRTIFEEGWSEIDHVVRYPNFSNNQHISNFLQIFNRLSGSADEMGSFAKQLAKELQDRTEMLEKLQREYDETKAENSVNEDKIKSLFSQLKDLSDDNADKSALISELEHAVEKKNRMATLMDNDAFLSTLSRNIPLHLNANIASAAMLGTLSEKQKKVI</sequence>
<reference evidence="3 4" key="1">
    <citation type="submission" date="2020-12" db="EMBL/GenBank/DDBJ databases">
        <title>FDA dAtabase for Regulatory Grade micrObial Sequences (FDA-ARGOS): Supporting development and validation of Infectious Disease Dx tests.</title>
        <authorList>
            <person name="Sproer C."/>
            <person name="Gronow S."/>
            <person name="Severitt S."/>
            <person name="Schroder I."/>
            <person name="Tallon L."/>
            <person name="Sadzewicz L."/>
            <person name="Zhao X."/>
            <person name="Boylan J."/>
            <person name="Ott S."/>
            <person name="Bowen H."/>
            <person name="Vavikolanu K."/>
            <person name="Mehta A."/>
            <person name="Aluvathingal J."/>
            <person name="Nadendla S."/>
            <person name="Lowell S."/>
            <person name="Myers T."/>
            <person name="Yan Y."/>
            <person name="Sichtig H."/>
        </authorList>
    </citation>
    <scope>NUCLEOTIDE SEQUENCE [LARGE SCALE GENOMIC DNA]</scope>
    <source>
        <strain evidence="3 4">FDAARGOS_933</strain>
    </source>
</reference>
<proteinExistence type="predicted"/>
<dbReference type="InterPro" id="IPR043519">
    <property type="entry name" value="NT_sf"/>
</dbReference>
<keyword evidence="1" id="KW-0175">Coiled coil</keyword>
<dbReference type="PANTHER" id="PTHR41773:SF1">
    <property type="entry name" value="RELA_SPOT DOMAIN-CONTAINING PROTEIN"/>
    <property type="match status" value="1"/>
</dbReference>
<dbReference type="Proteomes" id="UP000595101">
    <property type="component" value="Chromosome"/>
</dbReference>
<evidence type="ECO:0000313" key="4">
    <source>
        <dbReference type="Proteomes" id="UP000595101"/>
    </source>
</evidence>
<dbReference type="InterPro" id="IPR007685">
    <property type="entry name" value="RelA_SpoT"/>
</dbReference>
<accession>A0A7T2PJ71</accession>
<dbReference type="EMBL" id="CP065745">
    <property type="protein sequence ID" value="QPR56709.1"/>
    <property type="molecule type" value="Genomic_DNA"/>
</dbReference>